<evidence type="ECO:0000313" key="2">
    <source>
        <dbReference type="EMBL" id="QHU22478.1"/>
    </source>
</evidence>
<name>A0A6C0L1S9_9ZZZZ</name>
<accession>A0A6C0L1S9</accession>
<reference evidence="2" key="1">
    <citation type="journal article" date="2020" name="Nature">
        <title>Giant virus diversity and host interactions through global metagenomics.</title>
        <authorList>
            <person name="Schulz F."/>
            <person name="Roux S."/>
            <person name="Paez-Espino D."/>
            <person name="Jungbluth S."/>
            <person name="Walsh D.A."/>
            <person name="Denef V.J."/>
            <person name="McMahon K.D."/>
            <person name="Konstantinidis K.T."/>
            <person name="Eloe-Fadrosh E.A."/>
            <person name="Kyrpides N.C."/>
            <person name="Woyke T."/>
        </authorList>
    </citation>
    <scope>NUCLEOTIDE SEQUENCE</scope>
    <source>
        <strain evidence="2">GVMAG-S-ERX555907-102</strain>
    </source>
</reference>
<sequence>MSTKNPFGSGVELMTSNEEGEKTNEKRAKNRRHTEKIMNNFQRLIDKQGMNEYNNFRNVREEISNNSMSFLKDEIDALKGRVAKMEYDIRRLKTVKSGKNKNKPKTQKI</sequence>
<organism evidence="2">
    <name type="scientific">viral metagenome</name>
    <dbReference type="NCBI Taxonomy" id="1070528"/>
    <lineage>
        <taxon>unclassified sequences</taxon>
        <taxon>metagenomes</taxon>
        <taxon>organismal metagenomes</taxon>
    </lineage>
</organism>
<dbReference type="AlphaFoldDB" id="A0A6C0L1S9"/>
<protein>
    <submittedName>
        <fullName evidence="2">Uncharacterized protein</fullName>
    </submittedName>
</protein>
<dbReference type="EMBL" id="MN741008">
    <property type="protein sequence ID" value="QHU22478.1"/>
    <property type="molecule type" value="Genomic_DNA"/>
</dbReference>
<feature type="region of interest" description="Disordered" evidence="1">
    <location>
        <begin position="1"/>
        <end position="29"/>
    </location>
</feature>
<proteinExistence type="predicted"/>
<evidence type="ECO:0000256" key="1">
    <source>
        <dbReference type="SAM" id="MobiDB-lite"/>
    </source>
</evidence>